<keyword evidence="1" id="KW-0472">Membrane</keyword>
<protein>
    <submittedName>
        <fullName evidence="2">Succinate dehydrogenase cytochrome b subunit</fullName>
    </submittedName>
</protein>
<dbReference type="NCBIfam" id="TIGR02046">
    <property type="entry name" value="sdhC_b558_fam"/>
    <property type="match status" value="1"/>
</dbReference>
<evidence type="ECO:0000256" key="1">
    <source>
        <dbReference type="SAM" id="Phobius"/>
    </source>
</evidence>
<reference evidence="3" key="1">
    <citation type="submission" date="2023-07" db="EMBL/GenBank/DDBJ databases">
        <title>Conexibacter stalactiti sp. nov., isolated from stalactites in a lava cave and emended description of the genus Conexibacter.</title>
        <authorList>
            <person name="Lee S.D."/>
        </authorList>
    </citation>
    <scope>NUCLEOTIDE SEQUENCE [LARGE SCALE GENOMIC DNA]</scope>
    <source>
        <strain evidence="3">KCTC 39840</strain>
    </source>
</reference>
<organism evidence="2 3">
    <name type="scientific">Conexibacter stalactiti</name>
    <dbReference type="NCBI Taxonomy" id="1940611"/>
    <lineage>
        <taxon>Bacteria</taxon>
        <taxon>Bacillati</taxon>
        <taxon>Actinomycetota</taxon>
        <taxon>Thermoleophilia</taxon>
        <taxon>Solirubrobacterales</taxon>
        <taxon>Conexibacteraceae</taxon>
        <taxon>Conexibacter</taxon>
    </lineage>
</organism>
<dbReference type="Gene3D" id="1.20.1300.10">
    <property type="entry name" value="Fumarate reductase/succinate dehydrogenase, transmembrane subunit"/>
    <property type="match status" value="1"/>
</dbReference>
<dbReference type="Proteomes" id="UP001284601">
    <property type="component" value="Unassembled WGS sequence"/>
</dbReference>
<keyword evidence="1" id="KW-1133">Transmembrane helix</keyword>
<gene>
    <name evidence="2" type="ORF">R7226_11565</name>
</gene>
<dbReference type="RefSeq" id="WP_318597313.1">
    <property type="nucleotide sequence ID" value="NZ_JAWSTH010000025.1"/>
</dbReference>
<comment type="caution">
    <text evidence="2">The sequence shown here is derived from an EMBL/GenBank/DDBJ whole genome shotgun (WGS) entry which is preliminary data.</text>
</comment>
<dbReference type="SUPFAM" id="SSF81343">
    <property type="entry name" value="Fumarate reductase respiratory complex transmembrane subunits"/>
    <property type="match status" value="1"/>
</dbReference>
<dbReference type="InterPro" id="IPR011138">
    <property type="entry name" value="Cytochrome_b-558"/>
</dbReference>
<feature type="transmembrane region" description="Helical" evidence="1">
    <location>
        <begin position="79"/>
        <end position="100"/>
    </location>
</feature>
<evidence type="ECO:0000313" key="2">
    <source>
        <dbReference type="EMBL" id="MDW5594980.1"/>
    </source>
</evidence>
<dbReference type="EMBL" id="JAWSTH010000025">
    <property type="protein sequence ID" value="MDW5594980.1"/>
    <property type="molecule type" value="Genomic_DNA"/>
</dbReference>
<feature type="transmembrane region" description="Helical" evidence="1">
    <location>
        <begin position="213"/>
        <end position="233"/>
    </location>
</feature>
<dbReference type="InterPro" id="IPR034804">
    <property type="entry name" value="SQR/QFR_C/D"/>
</dbReference>
<evidence type="ECO:0000313" key="3">
    <source>
        <dbReference type="Proteomes" id="UP001284601"/>
    </source>
</evidence>
<keyword evidence="3" id="KW-1185">Reference proteome</keyword>
<feature type="transmembrane region" description="Helical" evidence="1">
    <location>
        <begin position="171"/>
        <end position="192"/>
    </location>
</feature>
<proteinExistence type="predicted"/>
<feature type="transmembrane region" description="Helical" evidence="1">
    <location>
        <begin position="26"/>
        <end position="44"/>
    </location>
</feature>
<name>A0ABU4HQZ5_9ACTN</name>
<feature type="transmembrane region" description="Helical" evidence="1">
    <location>
        <begin position="121"/>
        <end position="143"/>
    </location>
</feature>
<sequence>MLVTDGTRARRSGLRELWDSSIGKKIAVAVSGAVLVGYVVLHMLGNLNSLYGPGGGDARVDEYAHWLRTFGEPLLPHGFVLWAVRVLLLVAVIVHITGVVQLRARSRAARGGHASRRIGRSFSSATTMVTGTLLLAFIVFHILQFTTLTIDVTPLSEGAVYANLYNAFQKWYFVLLYVLAVGSLGFHLRHGVWSAVQTLGLDSPERNQPLRRTAGALAVVIVVGFLLVPILFWTNALGEPATVTAALTGAIR</sequence>
<dbReference type="CDD" id="cd03498">
    <property type="entry name" value="SQR_TypeB_2_TM"/>
    <property type="match status" value="1"/>
</dbReference>
<accession>A0ABU4HQZ5</accession>
<keyword evidence="1" id="KW-0812">Transmembrane</keyword>